<protein>
    <submittedName>
        <fullName evidence="1">Uncharacterized protein</fullName>
    </submittedName>
</protein>
<dbReference type="HOGENOM" id="CLU_2696863_0_0_9"/>
<name>A7Z3J1_BACVZ</name>
<proteinExistence type="predicted"/>
<reference evidence="1 2" key="1">
    <citation type="journal article" date="2007" name="Nat. Biotechnol.">
        <title>Comparative analysis of the complete genome sequence of the plant growth-promoting bacterium Bacillus amyloliquefaciens FZB42.</title>
        <authorList>
            <person name="Chen X.H."/>
            <person name="Koumoutsi A."/>
            <person name="Scholz R."/>
            <person name="Eisenreich A."/>
            <person name="Schneider K."/>
            <person name="Heinemeyer I."/>
            <person name="Morgenstern B."/>
            <person name="Voss B."/>
            <person name="Hess W.R."/>
            <person name="Reva O."/>
            <person name="Junge H."/>
            <person name="Voigt B."/>
            <person name="Jungblut P.R."/>
            <person name="Vater J."/>
            <person name="Sussmuth R."/>
            <person name="Liesegang H."/>
            <person name="Strittmatter A."/>
            <person name="Gottschalk G."/>
            <person name="Borriss R."/>
        </authorList>
    </citation>
    <scope>NUCLEOTIDE SEQUENCE [LARGE SCALE GENOMIC DNA]</scope>
    <source>
        <strain evidence="2">DSM 23117 / BGSC 10A6 / LMG 26770 / FZB42</strain>
    </source>
</reference>
<organism evidence="1 2">
    <name type="scientific">Bacillus velezensis (strain DSM 23117 / BGSC 10A6 / LMG 26770 / FZB42)</name>
    <name type="common">Bacillus amyloliquefaciens subsp. plantarum</name>
    <dbReference type="NCBI Taxonomy" id="326423"/>
    <lineage>
        <taxon>Bacteria</taxon>
        <taxon>Bacillati</taxon>
        <taxon>Bacillota</taxon>
        <taxon>Bacilli</taxon>
        <taxon>Bacillales</taxon>
        <taxon>Bacillaceae</taxon>
        <taxon>Bacillus</taxon>
        <taxon>Bacillus amyloliquefaciens group</taxon>
    </lineage>
</organism>
<dbReference type="GeneID" id="93080341"/>
<dbReference type="EMBL" id="CP000560">
    <property type="protein sequence ID" value="ABS73567.1"/>
    <property type="molecule type" value="Genomic_DNA"/>
</dbReference>
<dbReference type="Proteomes" id="UP000001120">
    <property type="component" value="Chromosome"/>
</dbReference>
<dbReference type="RefSeq" id="WP_012117323.1">
    <property type="nucleotide sequence ID" value="NC_009725.2"/>
</dbReference>
<sequence>MKILKFKFDDSFFELHAAFKVNLDIQTDYDIQEDMLMMSKAILKTAGYTKFLTQDTYIRYEESNSVYCHYSFEETK</sequence>
<dbReference type="KEGG" id="bay:RBAM_012040"/>
<keyword evidence="2" id="KW-1185">Reference proteome</keyword>
<evidence type="ECO:0000313" key="2">
    <source>
        <dbReference type="Proteomes" id="UP000001120"/>
    </source>
</evidence>
<dbReference type="AlphaFoldDB" id="A7Z3J1"/>
<gene>
    <name evidence="1" type="ordered locus">RBAM_012040</name>
</gene>
<evidence type="ECO:0000313" key="1">
    <source>
        <dbReference type="EMBL" id="ABS73567.1"/>
    </source>
</evidence>
<accession>A7Z3J1</accession>